<evidence type="ECO:0000313" key="2">
    <source>
        <dbReference type="Proteomes" id="UP000054092"/>
    </source>
</evidence>
<organism evidence="1 2">
    <name type="scientific">Mesotoga prima</name>
    <dbReference type="NCBI Taxonomy" id="1184387"/>
    <lineage>
        <taxon>Bacteria</taxon>
        <taxon>Thermotogati</taxon>
        <taxon>Thermotogota</taxon>
        <taxon>Thermotogae</taxon>
        <taxon>Kosmotogales</taxon>
        <taxon>Kosmotogaceae</taxon>
        <taxon>Mesotoga</taxon>
    </lineage>
</organism>
<evidence type="ECO:0008006" key="3">
    <source>
        <dbReference type="Google" id="ProtNLM"/>
    </source>
</evidence>
<dbReference type="AlphaFoldDB" id="A0A101HRP3"/>
<comment type="caution">
    <text evidence="1">The sequence shown here is derived from an EMBL/GenBank/DDBJ whole genome shotgun (WGS) entry which is preliminary data.</text>
</comment>
<accession>A0A101HRP3</accession>
<gene>
    <name evidence="1" type="ORF">XD94_0284</name>
</gene>
<sequence>KISSEEPSSAYVWISIEDEVYLLQSIIVSSGLAISVADGEIELSYAEEYASKEKLGIWADEANSLESRIEEDYGQEDQPPVQDSSVQNAKLVISEIKIFDNGEYALIVLAAEERGSSEGYSISIVSKSDRSVDEDAFFFASGKEAEVHEQITILVTLDRSRTVSYEYDFLWESFLDPRGGYLRVRAPSGSETLFEYEYDRRISGFIVTPLN</sequence>
<dbReference type="Proteomes" id="UP000054092">
    <property type="component" value="Unassembled WGS sequence"/>
</dbReference>
<evidence type="ECO:0000313" key="1">
    <source>
        <dbReference type="EMBL" id="KUK81861.1"/>
    </source>
</evidence>
<feature type="non-terminal residue" evidence="1">
    <location>
        <position position="1"/>
    </location>
</feature>
<reference evidence="2" key="1">
    <citation type="journal article" date="2015" name="MBio">
        <title>Genome-Resolved Metagenomic Analysis Reveals Roles for Candidate Phyla and Other Microbial Community Members in Biogeochemical Transformations in Oil Reservoirs.</title>
        <authorList>
            <person name="Hu P."/>
            <person name="Tom L."/>
            <person name="Singh A."/>
            <person name="Thomas B.C."/>
            <person name="Baker B.J."/>
            <person name="Piceno Y.M."/>
            <person name="Andersen G.L."/>
            <person name="Banfield J.F."/>
        </authorList>
    </citation>
    <scope>NUCLEOTIDE SEQUENCE [LARGE SCALE GENOMIC DNA]</scope>
</reference>
<name>A0A101HRP3_9BACT</name>
<dbReference type="EMBL" id="LGGP01000029">
    <property type="protein sequence ID" value="KUK81861.1"/>
    <property type="molecule type" value="Genomic_DNA"/>
</dbReference>
<proteinExistence type="predicted"/>
<protein>
    <recommendedName>
        <fullName evidence="3">TNase-like domain-containing protein</fullName>
    </recommendedName>
</protein>
<dbReference type="PATRIC" id="fig|1184387.3.peg.596"/>